<sequence>MAEAIARPKKRHTDMTKGPIAKTLFFFTLPMFLGNLFQQLYNMVDSIVVGNFVGPSALGAVGCTFPIVFVAIAVASGLGMGCSVVTSQYLGAKDYGSVRMSVTTSLIFNLVVSIALSILGMAASGTVLKWMRTSPETIDMATEHLFIYFLGLTFMFMYNTIAGTFRALGDSKTPLYYLILSSFLNIGLDLLFVIQFGMGVAGVAWATMIAQGVCAVFSFIHLMNRLGQFEKRADHRVFSTEMLRTIVRLAIPSMLQQLSVSISSVLCQTVINGFGPMLVSGYTAANKIESIAGMPIMNLEMAVSTFVAQNIGAGKMERVKKGFKSALIMVLIFAAASCVLLLLFGPNLVGIFVNREVEGAAEVINWGTYHLVHMAFILFIQGLMFTGEGMLKGAGDMNLLVFCTLTGMVLRTICVFALAPKVGFAAIWFSIGLGSLTEVIIAFWRYFQGGWKEKAIVSDSGDEAPEEAGAEA</sequence>
<feature type="transmembrane region" description="Helical" evidence="13">
    <location>
        <begin position="145"/>
        <end position="168"/>
    </location>
</feature>
<keyword evidence="10" id="KW-0406">Ion transport</keyword>
<evidence type="ECO:0000256" key="4">
    <source>
        <dbReference type="ARBA" id="ARBA00020268"/>
    </source>
</evidence>
<evidence type="ECO:0000256" key="11">
    <source>
        <dbReference type="ARBA" id="ARBA00023136"/>
    </source>
</evidence>
<gene>
    <name evidence="14" type="ORF">SAMN05444424_1316</name>
</gene>
<feature type="transmembrane region" description="Helical" evidence="13">
    <location>
        <begin position="425"/>
        <end position="444"/>
    </location>
</feature>
<comment type="function">
    <text evidence="1">Multidrug efflux pump.</text>
</comment>
<evidence type="ECO:0000256" key="1">
    <source>
        <dbReference type="ARBA" id="ARBA00003408"/>
    </source>
</evidence>
<dbReference type="Proteomes" id="UP000184089">
    <property type="component" value="Unassembled WGS sequence"/>
</dbReference>
<keyword evidence="5" id="KW-0813">Transport</keyword>
<evidence type="ECO:0000256" key="5">
    <source>
        <dbReference type="ARBA" id="ARBA00022448"/>
    </source>
</evidence>
<dbReference type="GO" id="GO:0015297">
    <property type="term" value="F:antiporter activity"/>
    <property type="evidence" value="ECO:0007669"/>
    <property type="project" value="UniProtKB-KW"/>
</dbReference>
<evidence type="ECO:0000256" key="6">
    <source>
        <dbReference type="ARBA" id="ARBA00022449"/>
    </source>
</evidence>
<feature type="transmembrane region" description="Helical" evidence="13">
    <location>
        <begin position="175"/>
        <end position="196"/>
    </location>
</feature>
<keyword evidence="11 13" id="KW-0472">Membrane</keyword>
<dbReference type="PANTHER" id="PTHR43298">
    <property type="entry name" value="MULTIDRUG RESISTANCE PROTEIN NORM-RELATED"/>
    <property type="match status" value="1"/>
</dbReference>
<dbReference type="GO" id="GO:0042910">
    <property type="term" value="F:xenobiotic transmembrane transporter activity"/>
    <property type="evidence" value="ECO:0007669"/>
    <property type="project" value="InterPro"/>
</dbReference>
<feature type="transmembrane region" description="Helical" evidence="13">
    <location>
        <begin position="399"/>
        <end position="419"/>
    </location>
</feature>
<feature type="transmembrane region" description="Helical" evidence="13">
    <location>
        <begin position="20"/>
        <end position="37"/>
    </location>
</feature>
<dbReference type="InterPro" id="IPR050222">
    <property type="entry name" value="MATE_MdtK"/>
</dbReference>
<keyword evidence="7" id="KW-1003">Cell membrane</keyword>
<evidence type="ECO:0000313" key="15">
    <source>
        <dbReference type="Proteomes" id="UP000184089"/>
    </source>
</evidence>
<accession>A0AAQ1MCY6</accession>
<keyword evidence="9 13" id="KW-1133">Transmembrane helix</keyword>
<name>A0AAQ1MCY6_9FIRM</name>
<organism evidence="14 15">
    <name type="scientific">Bittarella massiliensis</name>
    <name type="common">ex Durand et al. 2017</name>
    <dbReference type="NCBI Taxonomy" id="1720313"/>
    <lineage>
        <taxon>Bacteria</taxon>
        <taxon>Bacillati</taxon>
        <taxon>Bacillota</taxon>
        <taxon>Clostridia</taxon>
        <taxon>Eubacteriales</taxon>
        <taxon>Oscillospiraceae</taxon>
        <taxon>Bittarella (ex Durand et al. 2017)</taxon>
    </lineage>
</organism>
<comment type="caution">
    <text evidence="14">The sequence shown here is derived from an EMBL/GenBank/DDBJ whole genome shotgun (WGS) entry which is preliminary data.</text>
</comment>
<dbReference type="NCBIfam" id="TIGR00797">
    <property type="entry name" value="matE"/>
    <property type="match status" value="1"/>
</dbReference>
<protein>
    <recommendedName>
        <fullName evidence="4">Probable multidrug resistance protein NorM</fullName>
    </recommendedName>
    <alternativeName>
        <fullName evidence="12">Multidrug-efflux transporter</fullName>
    </alternativeName>
</protein>
<dbReference type="PANTHER" id="PTHR43298:SF2">
    <property type="entry name" value="FMN_FAD EXPORTER YEEO-RELATED"/>
    <property type="match status" value="1"/>
</dbReference>
<dbReference type="EMBL" id="FQVY01000002">
    <property type="protein sequence ID" value="SHG05884.1"/>
    <property type="molecule type" value="Genomic_DNA"/>
</dbReference>
<evidence type="ECO:0000256" key="9">
    <source>
        <dbReference type="ARBA" id="ARBA00022989"/>
    </source>
</evidence>
<keyword evidence="8 13" id="KW-0812">Transmembrane</keyword>
<evidence type="ECO:0000256" key="12">
    <source>
        <dbReference type="ARBA" id="ARBA00031636"/>
    </source>
</evidence>
<dbReference type="PIRSF" id="PIRSF006603">
    <property type="entry name" value="DinF"/>
    <property type="match status" value="1"/>
</dbReference>
<reference evidence="15" key="1">
    <citation type="submission" date="2016-11" db="EMBL/GenBank/DDBJ databases">
        <authorList>
            <person name="Jaros S."/>
            <person name="Januszkiewicz K."/>
            <person name="Wedrychowicz H."/>
        </authorList>
    </citation>
    <scope>NUCLEOTIDE SEQUENCE [LARGE SCALE GENOMIC DNA]</scope>
    <source>
        <strain evidence="15">DSM 4029</strain>
    </source>
</reference>
<evidence type="ECO:0000256" key="3">
    <source>
        <dbReference type="ARBA" id="ARBA00010199"/>
    </source>
</evidence>
<feature type="transmembrane region" description="Helical" evidence="13">
    <location>
        <begin position="106"/>
        <end position="125"/>
    </location>
</feature>
<feature type="transmembrane region" description="Helical" evidence="13">
    <location>
        <begin position="326"/>
        <end position="346"/>
    </location>
</feature>
<evidence type="ECO:0000256" key="2">
    <source>
        <dbReference type="ARBA" id="ARBA00004651"/>
    </source>
</evidence>
<comment type="similarity">
    <text evidence="3">Belongs to the multi antimicrobial extrusion (MATE) (TC 2.A.66.1) family.</text>
</comment>
<dbReference type="CDD" id="cd13138">
    <property type="entry name" value="MATE_yoeA_like"/>
    <property type="match status" value="1"/>
</dbReference>
<dbReference type="AlphaFoldDB" id="A0AAQ1MCY6"/>
<dbReference type="InterPro" id="IPR002528">
    <property type="entry name" value="MATE_fam"/>
</dbReference>
<dbReference type="InterPro" id="IPR048279">
    <property type="entry name" value="MdtK-like"/>
</dbReference>
<evidence type="ECO:0000256" key="13">
    <source>
        <dbReference type="SAM" id="Phobius"/>
    </source>
</evidence>
<feature type="transmembrane region" description="Helical" evidence="13">
    <location>
        <begin position="57"/>
        <end position="85"/>
    </location>
</feature>
<dbReference type="Pfam" id="PF01554">
    <property type="entry name" value="MatE"/>
    <property type="match status" value="2"/>
</dbReference>
<evidence type="ECO:0000256" key="7">
    <source>
        <dbReference type="ARBA" id="ARBA00022475"/>
    </source>
</evidence>
<keyword evidence="6" id="KW-0050">Antiport</keyword>
<dbReference type="GO" id="GO:0006811">
    <property type="term" value="P:monoatomic ion transport"/>
    <property type="evidence" value="ECO:0007669"/>
    <property type="project" value="UniProtKB-KW"/>
</dbReference>
<comment type="subcellular location">
    <subcellularLocation>
        <location evidence="2">Cell membrane</location>
        <topology evidence="2">Multi-pass membrane protein</topology>
    </subcellularLocation>
</comment>
<evidence type="ECO:0000256" key="8">
    <source>
        <dbReference type="ARBA" id="ARBA00022692"/>
    </source>
</evidence>
<proteinExistence type="inferred from homology"/>
<dbReference type="GO" id="GO:0005886">
    <property type="term" value="C:plasma membrane"/>
    <property type="evidence" value="ECO:0007669"/>
    <property type="project" value="UniProtKB-SubCell"/>
</dbReference>
<feature type="transmembrane region" description="Helical" evidence="13">
    <location>
        <begin position="202"/>
        <end position="222"/>
    </location>
</feature>
<evidence type="ECO:0000256" key="10">
    <source>
        <dbReference type="ARBA" id="ARBA00023065"/>
    </source>
</evidence>
<evidence type="ECO:0000313" key="14">
    <source>
        <dbReference type="EMBL" id="SHG05884.1"/>
    </source>
</evidence>
<dbReference type="RefSeq" id="WP_021660596.1">
    <property type="nucleotide sequence ID" value="NZ_FQVY01000002.1"/>
</dbReference>
<feature type="transmembrane region" description="Helical" evidence="13">
    <location>
        <begin position="366"/>
        <end position="387"/>
    </location>
</feature>